<evidence type="ECO:0000313" key="12">
    <source>
        <dbReference type="EnsemblMetazoa" id="BGLB003523-PB"/>
    </source>
</evidence>
<dbReference type="Gene3D" id="3.30.420.40">
    <property type="match status" value="2"/>
</dbReference>
<evidence type="ECO:0000313" key="13">
    <source>
        <dbReference type="Proteomes" id="UP000076420"/>
    </source>
</evidence>
<keyword evidence="8" id="KW-0256">Endoplasmic reticulum</keyword>
<dbReference type="InterPro" id="IPR013126">
    <property type="entry name" value="Hsp_70_fam"/>
</dbReference>
<evidence type="ECO:0000256" key="10">
    <source>
        <dbReference type="ARBA" id="ARBA00022848"/>
    </source>
</evidence>
<dbReference type="PROSITE" id="PS00329">
    <property type="entry name" value="HSP70_2"/>
    <property type="match status" value="1"/>
</dbReference>
<evidence type="ECO:0000256" key="9">
    <source>
        <dbReference type="ARBA" id="ARBA00022840"/>
    </source>
</evidence>
<dbReference type="Pfam" id="PF00012">
    <property type="entry name" value="HSP70"/>
    <property type="match status" value="1"/>
</dbReference>
<dbReference type="CDD" id="cd10237">
    <property type="entry name" value="ASKHA_NBD_HSP70_HSPA13"/>
    <property type="match status" value="1"/>
</dbReference>
<proteinExistence type="inferred from homology"/>
<evidence type="ECO:0000256" key="1">
    <source>
        <dbReference type="ARBA" id="ARBA00002077"/>
    </source>
</evidence>
<dbReference type="FunFam" id="3.90.640.10:FF:000003">
    <property type="entry name" value="Molecular chaperone DnaK"/>
    <property type="match status" value="1"/>
</dbReference>
<evidence type="ECO:0000256" key="7">
    <source>
        <dbReference type="ARBA" id="ARBA00022741"/>
    </source>
</evidence>
<evidence type="ECO:0000256" key="4">
    <source>
        <dbReference type="ARBA" id="ARBA00011671"/>
    </source>
</evidence>
<dbReference type="GO" id="GO:0005524">
    <property type="term" value="F:ATP binding"/>
    <property type="evidence" value="ECO:0007669"/>
    <property type="project" value="UniProtKB-KW"/>
</dbReference>
<keyword evidence="6" id="KW-0732">Signal</keyword>
<evidence type="ECO:0000256" key="5">
    <source>
        <dbReference type="ARBA" id="ARBA00018765"/>
    </source>
</evidence>
<dbReference type="GO" id="GO:0140662">
    <property type="term" value="F:ATP-dependent protein folding chaperone"/>
    <property type="evidence" value="ECO:0007669"/>
    <property type="project" value="InterPro"/>
</dbReference>
<comment type="similarity">
    <text evidence="3">Belongs to the heat shock protein 70 family.</text>
</comment>
<evidence type="ECO:0000256" key="11">
    <source>
        <dbReference type="ARBA" id="ARBA00031426"/>
    </source>
</evidence>
<dbReference type="AlphaFoldDB" id="A0A2C9JJT5"/>
<comment type="subcellular location">
    <subcellularLocation>
        <location evidence="2">Microsome</location>
    </subcellularLocation>
</comment>
<comment type="function">
    <text evidence="1">Has peptide-independent ATPase activity.</text>
</comment>
<dbReference type="InterPro" id="IPR042048">
    <property type="entry name" value="HSPA13"/>
</dbReference>
<evidence type="ECO:0000256" key="8">
    <source>
        <dbReference type="ARBA" id="ARBA00022824"/>
    </source>
</evidence>
<comment type="subunit">
    <text evidence="4">Binds UBQLN2.</text>
</comment>
<dbReference type="Gene3D" id="3.90.640.10">
    <property type="entry name" value="Actin, Chain A, domain 4"/>
    <property type="match status" value="1"/>
</dbReference>
<dbReference type="InterPro" id="IPR043129">
    <property type="entry name" value="ATPase_NBD"/>
</dbReference>
<dbReference type="OrthoDB" id="2401965at2759"/>
<keyword evidence="9" id="KW-0067">ATP-binding</keyword>
<dbReference type="VEuPathDB" id="VectorBase:BGLB003523"/>
<protein>
    <recommendedName>
        <fullName evidence="5">Heat shock 70 kDa protein 13</fullName>
    </recommendedName>
    <alternativeName>
        <fullName evidence="11">Stress-70 protein chaperone microsome-associated 60 kDa protein</fullName>
    </alternativeName>
</protein>
<keyword evidence="10" id="KW-0492">Microsome</keyword>
<dbReference type="SUPFAM" id="SSF53067">
    <property type="entry name" value="Actin-like ATPase domain"/>
    <property type="match status" value="2"/>
</dbReference>
<dbReference type="VEuPathDB" id="VectorBase:BGLAX_046442"/>
<keyword evidence="7" id="KW-0547">Nucleotide-binding</keyword>
<organism evidence="12 13">
    <name type="scientific">Biomphalaria glabrata</name>
    <name type="common">Bloodfluke planorb</name>
    <name type="synonym">Freshwater snail</name>
    <dbReference type="NCBI Taxonomy" id="6526"/>
    <lineage>
        <taxon>Eukaryota</taxon>
        <taxon>Metazoa</taxon>
        <taxon>Spiralia</taxon>
        <taxon>Lophotrochozoa</taxon>
        <taxon>Mollusca</taxon>
        <taxon>Gastropoda</taxon>
        <taxon>Heterobranchia</taxon>
        <taxon>Euthyneura</taxon>
        <taxon>Panpulmonata</taxon>
        <taxon>Hygrophila</taxon>
        <taxon>Lymnaeoidea</taxon>
        <taxon>Planorbidae</taxon>
        <taxon>Biomphalaria</taxon>
    </lineage>
</organism>
<dbReference type="KEGG" id="bgt:106072499"/>
<reference evidence="12" key="1">
    <citation type="submission" date="2020-05" db="UniProtKB">
        <authorList>
            <consortium name="EnsemblMetazoa"/>
        </authorList>
    </citation>
    <scope>IDENTIFICATION</scope>
    <source>
        <strain evidence="12">BB02</strain>
    </source>
</reference>
<accession>A0A2C9JJT5</accession>
<gene>
    <name evidence="12" type="primary">106072499</name>
</gene>
<dbReference type="PANTHER" id="PTHR19375">
    <property type="entry name" value="HEAT SHOCK PROTEIN 70KDA"/>
    <property type="match status" value="1"/>
</dbReference>
<dbReference type="Proteomes" id="UP000076420">
    <property type="component" value="Unassembled WGS sequence"/>
</dbReference>
<dbReference type="PROSITE" id="PS00297">
    <property type="entry name" value="HSP70_1"/>
    <property type="match status" value="1"/>
</dbReference>
<evidence type="ECO:0000256" key="2">
    <source>
        <dbReference type="ARBA" id="ARBA00004144"/>
    </source>
</evidence>
<dbReference type="InterPro" id="IPR018181">
    <property type="entry name" value="Heat_shock_70_CS"/>
</dbReference>
<evidence type="ECO:0000256" key="3">
    <source>
        <dbReference type="ARBA" id="ARBA00007381"/>
    </source>
</evidence>
<dbReference type="STRING" id="6526.A0A2C9JJT5"/>
<sequence length="432" mass="47107">MSSTFIILGSTAILAVLLAGYFAQIYLPPPKPKIVGIDLGTTYSCIGMYHAVSGNVTVLVTQDGHKCIPSVVAIVDNEILVGYRAVAQAEHNPSNTLYDAKRFIGKTFTKDQLAEAQKQYPFKLKADPSGMVSFAVVVNGSERLITPEDVGAYIIKELKMAAEKNLSAPVKMVVMSAPAEFDDLQRNFTTKAGALAGVNVLRVINEPTAAALAYGLHKKSNLHNVLVVDLGGGTLDVSLLNVQGGMFLTQGMAGNNRLGGQDFNQRLMDYLRSLIQSRFNQILDDKEDIQSLRLHVEEIKLNLTYHLQVVLSLPLHSLGGQLFTEVVTRELFEKLNFDLFLKVLEPIDKVLEATETRKDEVDEIVLVGGSTRIPKVISLISEHMNKIPNTSIDPELAVVTGVSIQAGILGGMWPLTVSAVELPTRVNKIHVH</sequence>
<dbReference type="EnsemblMetazoa" id="BGLB003523-RB">
    <property type="protein sequence ID" value="BGLB003523-PB"/>
    <property type="gene ID" value="BGLB003523"/>
</dbReference>
<dbReference type="PROSITE" id="PS01036">
    <property type="entry name" value="HSP70_3"/>
    <property type="match status" value="1"/>
</dbReference>
<name>A0A2C9JJT5_BIOGL</name>
<evidence type="ECO:0000256" key="6">
    <source>
        <dbReference type="ARBA" id="ARBA00022729"/>
    </source>
</evidence>
<dbReference type="PRINTS" id="PR00301">
    <property type="entry name" value="HEATSHOCK70"/>
</dbReference>